<dbReference type="InterPro" id="IPR003877">
    <property type="entry name" value="SPRY_dom"/>
</dbReference>
<dbReference type="InterPro" id="IPR003879">
    <property type="entry name" value="Butyrophylin_SPRY"/>
</dbReference>
<dbReference type="PROSITE" id="PS50188">
    <property type="entry name" value="B302_SPRY"/>
    <property type="match status" value="1"/>
</dbReference>
<dbReference type="CDD" id="cd13733">
    <property type="entry name" value="SPRY_PRY_C-I_1"/>
    <property type="match status" value="1"/>
</dbReference>
<dbReference type="Pfam" id="PF00622">
    <property type="entry name" value="SPRY"/>
    <property type="match status" value="1"/>
</dbReference>
<evidence type="ECO:0000313" key="4">
    <source>
        <dbReference type="Proteomes" id="UP001066276"/>
    </source>
</evidence>
<reference evidence="3" key="1">
    <citation type="journal article" date="2022" name="bioRxiv">
        <title>Sequencing and chromosome-scale assembly of the giantPleurodeles waltlgenome.</title>
        <authorList>
            <person name="Brown T."/>
            <person name="Elewa A."/>
            <person name="Iarovenko S."/>
            <person name="Subramanian E."/>
            <person name="Araus A.J."/>
            <person name="Petzold A."/>
            <person name="Susuki M."/>
            <person name="Suzuki K.-i.T."/>
            <person name="Hayashi T."/>
            <person name="Toyoda A."/>
            <person name="Oliveira C."/>
            <person name="Osipova E."/>
            <person name="Leigh N.D."/>
            <person name="Simon A."/>
            <person name="Yun M.H."/>
        </authorList>
    </citation>
    <scope>NUCLEOTIDE SEQUENCE</scope>
    <source>
        <strain evidence="3">20211129_DDA</strain>
        <tissue evidence="3">Liver</tissue>
    </source>
</reference>
<dbReference type="InterPro" id="IPR013320">
    <property type="entry name" value="ConA-like_dom_sf"/>
</dbReference>
<evidence type="ECO:0000256" key="1">
    <source>
        <dbReference type="ARBA" id="ARBA00023054"/>
    </source>
</evidence>
<keyword evidence="4" id="KW-1185">Reference proteome</keyword>
<evidence type="ECO:0000259" key="2">
    <source>
        <dbReference type="PROSITE" id="PS50188"/>
    </source>
</evidence>
<keyword evidence="1" id="KW-0175">Coiled coil</keyword>
<dbReference type="InterPro" id="IPR043136">
    <property type="entry name" value="B30.2/SPRY_sf"/>
</dbReference>
<dbReference type="AlphaFoldDB" id="A0AAV7NLJ4"/>
<name>A0AAV7NLJ4_PLEWA</name>
<dbReference type="Pfam" id="PF13765">
    <property type="entry name" value="PRY"/>
    <property type="match status" value="1"/>
</dbReference>
<comment type="caution">
    <text evidence="3">The sequence shown here is derived from an EMBL/GenBank/DDBJ whole genome shotgun (WGS) entry which is preliminary data.</text>
</comment>
<dbReference type="Proteomes" id="UP001066276">
    <property type="component" value="Chromosome 8"/>
</dbReference>
<dbReference type="SUPFAM" id="SSF49899">
    <property type="entry name" value="Concanavalin A-like lectins/glucanases"/>
    <property type="match status" value="1"/>
</dbReference>
<dbReference type="PANTHER" id="PTHR24103">
    <property type="entry name" value="E3 UBIQUITIN-PROTEIN LIGASE TRIM"/>
    <property type="match status" value="1"/>
</dbReference>
<dbReference type="SMART" id="SM00449">
    <property type="entry name" value="SPRY"/>
    <property type="match status" value="1"/>
</dbReference>
<dbReference type="SMART" id="SM00589">
    <property type="entry name" value="PRY"/>
    <property type="match status" value="1"/>
</dbReference>
<evidence type="ECO:0000313" key="3">
    <source>
        <dbReference type="EMBL" id="KAJ1116901.1"/>
    </source>
</evidence>
<gene>
    <name evidence="3" type="ORF">NDU88_005106</name>
</gene>
<proteinExistence type="predicted"/>
<dbReference type="InterPro" id="IPR001870">
    <property type="entry name" value="B30.2/SPRY"/>
</dbReference>
<sequence length="305" mass="35270">MSLSDEVVGKAVTALTVFFVVVEAPLCEERQTFEKWFRLPHALHAFPLAGQPLGHEYELCGIEDVKDILSRCDNMVATEEVPQLLSSEVVKKVEDLSRRHSILHQNISTWADALPTELKWRINRRFLRDIHLDAHSAHPRLYLSLDRKSVRFGDVWHQVKETPQRYDTWNALVGMEQLTSGRHYWEVEVGDGKIWSLGVCDESVDRRGLLMRSPKNGYWEVGRYNEDYWALTFPPPGTRLNPTVRPRTVGVYVNYDSGSVTFYNVEGRTELFVFPEFPFSCTLRPSFCTGNRDPPMRIRALEEQE</sequence>
<accession>A0AAV7NLJ4</accession>
<dbReference type="PRINTS" id="PR01407">
    <property type="entry name" value="BUTYPHLNCDUF"/>
</dbReference>
<dbReference type="FunFam" id="2.60.120.920:FF:000004">
    <property type="entry name" value="Butyrophilin subfamily 1 member A1"/>
    <property type="match status" value="1"/>
</dbReference>
<protein>
    <recommendedName>
        <fullName evidence="2">B30.2/SPRY domain-containing protein</fullName>
    </recommendedName>
</protein>
<dbReference type="InterPro" id="IPR050143">
    <property type="entry name" value="TRIM/RBCC"/>
</dbReference>
<organism evidence="3 4">
    <name type="scientific">Pleurodeles waltl</name>
    <name type="common">Iberian ribbed newt</name>
    <dbReference type="NCBI Taxonomy" id="8319"/>
    <lineage>
        <taxon>Eukaryota</taxon>
        <taxon>Metazoa</taxon>
        <taxon>Chordata</taxon>
        <taxon>Craniata</taxon>
        <taxon>Vertebrata</taxon>
        <taxon>Euteleostomi</taxon>
        <taxon>Amphibia</taxon>
        <taxon>Batrachia</taxon>
        <taxon>Caudata</taxon>
        <taxon>Salamandroidea</taxon>
        <taxon>Salamandridae</taxon>
        <taxon>Pleurodelinae</taxon>
        <taxon>Pleurodeles</taxon>
    </lineage>
</organism>
<dbReference type="Gene3D" id="2.60.120.920">
    <property type="match status" value="1"/>
</dbReference>
<dbReference type="EMBL" id="JANPWB010000012">
    <property type="protein sequence ID" value="KAJ1116901.1"/>
    <property type="molecule type" value="Genomic_DNA"/>
</dbReference>
<dbReference type="InterPro" id="IPR006574">
    <property type="entry name" value="PRY"/>
</dbReference>
<feature type="domain" description="B30.2/SPRY" evidence="2">
    <location>
        <begin position="110"/>
        <end position="305"/>
    </location>
</feature>